<reference evidence="2" key="1">
    <citation type="submission" date="2022-11" db="UniProtKB">
        <authorList>
            <consortium name="WormBaseParasite"/>
        </authorList>
    </citation>
    <scope>IDENTIFICATION</scope>
</reference>
<dbReference type="WBParaSite" id="jg20568">
    <property type="protein sequence ID" value="jg20568"/>
    <property type="gene ID" value="jg20568"/>
</dbReference>
<evidence type="ECO:0000313" key="2">
    <source>
        <dbReference type="WBParaSite" id="jg20568"/>
    </source>
</evidence>
<dbReference type="AlphaFoldDB" id="A0A915DJ80"/>
<name>A0A915DJ80_9BILA</name>
<accession>A0A915DJ80</accession>
<sequence length="123" mass="14199">MDRRIIRGCRQKTEQEYRQIRNAAWGSVEAIEAALYRSSRKRFPNITTFAQFLADENKRMRLTLRTTNVMIGHEHFGEQLLLHGDNDMLIFSSPPQINLLKSCAHIISGGTFKYAPNGVKEIY</sequence>
<evidence type="ECO:0000313" key="1">
    <source>
        <dbReference type="Proteomes" id="UP000887574"/>
    </source>
</evidence>
<keyword evidence="1" id="KW-1185">Reference proteome</keyword>
<dbReference type="Proteomes" id="UP000887574">
    <property type="component" value="Unplaced"/>
</dbReference>
<organism evidence="1 2">
    <name type="scientific">Ditylenchus dipsaci</name>
    <dbReference type="NCBI Taxonomy" id="166011"/>
    <lineage>
        <taxon>Eukaryota</taxon>
        <taxon>Metazoa</taxon>
        <taxon>Ecdysozoa</taxon>
        <taxon>Nematoda</taxon>
        <taxon>Chromadorea</taxon>
        <taxon>Rhabditida</taxon>
        <taxon>Tylenchina</taxon>
        <taxon>Tylenchomorpha</taxon>
        <taxon>Sphaerularioidea</taxon>
        <taxon>Anguinidae</taxon>
        <taxon>Anguininae</taxon>
        <taxon>Ditylenchus</taxon>
    </lineage>
</organism>
<protein>
    <submittedName>
        <fullName evidence="2">Uncharacterized protein</fullName>
    </submittedName>
</protein>
<proteinExistence type="predicted"/>